<dbReference type="InterPro" id="IPR027417">
    <property type="entry name" value="P-loop_NTPase"/>
</dbReference>
<feature type="region of interest" description="Disordered" evidence="11">
    <location>
        <begin position="205"/>
        <end position="260"/>
    </location>
</feature>
<feature type="compositionally biased region" description="Acidic residues" evidence="11">
    <location>
        <begin position="297"/>
        <end position="317"/>
    </location>
</feature>
<organism evidence="13 14">
    <name type="scientific">Plasmodium gaboni</name>
    <dbReference type="NCBI Taxonomy" id="647221"/>
    <lineage>
        <taxon>Eukaryota</taxon>
        <taxon>Sar</taxon>
        <taxon>Alveolata</taxon>
        <taxon>Apicomplexa</taxon>
        <taxon>Aconoidasida</taxon>
        <taxon>Haemosporida</taxon>
        <taxon>Plasmodiidae</taxon>
        <taxon>Plasmodium</taxon>
        <taxon>Plasmodium (Laverania)</taxon>
    </lineage>
</organism>
<comment type="catalytic activity">
    <reaction evidence="6">
        <text>Couples ATP hydrolysis with the unwinding of duplex DNA by translocating in the 3'-5' direction.</text>
        <dbReference type="EC" id="5.6.2.4"/>
    </reaction>
</comment>
<proteinExistence type="predicted"/>
<feature type="compositionally biased region" description="Acidic residues" evidence="11">
    <location>
        <begin position="279"/>
        <end position="290"/>
    </location>
</feature>
<evidence type="ECO:0000256" key="1">
    <source>
        <dbReference type="ARBA" id="ARBA00022741"/>
    </source>
</evidence>
<protein>
    <recommendedName>
        <fullName evidence="7">DNA 3'-5' helicase</fullName>
        <ecNumber evidence="7">5.6.2.4</ecNumber>
    </recommendedName>
</protein>
<evidence type="ECO:0000256" key="9">
    <source>
        <dbReference type="PROSITE-ProRule" id="PRU00560"/>
    </source>
</evidence>
<dbReference type="Proteomes" id="UP000831156">
    <property type="component" value="Chromosome 5"/>
</dbReference>
<feature type="domain" description="UvrD-like helicase ATP-binding" evidence="12">
    <location>
        <begin position="35"/>
        <end position="685"/>
    </location>
</feature>
<gene>
    <name evidence="13" type="ORF">PGABG01_0513100</name>
</gene>
<dbReference type="Pfam" id="PF00580">
    <property type="entry name" value="UvrD-helicase"/>
    <property type="match status" value="2"/>
</dbReference>
<evidence type="ECO:0000256" key="3">
    <source>
        <dbReference type="ARBA" id="ARBA00022806"/>
    </source>
</evidence>
<keyword evidence="4 9" id="KW-0067">ATP-binding</keyword>
<feature type="region of interest" description="Disordered" evidence="11">
    <location>
        <begin position="578"/>
        <end position="609"/>
    </location>
</feature>
<feature type="binding site" evidence="9">
    <location>
        <begin position="56"/>
        <end position="63"/>
    </location>
    <ligand>
        <name>ATP</name>
        <dbReference type="ChEBI" id="CHEBI:30616"/>
    </ligand>
</feature>
<keyword evidence="2 9" id="KW-0378">Hydrolase</keyword>
<keyword evidence="14" id="KW-1185">Reference proteome</keyword>
<reference evidence="13" key="1">
    <citation type="submission" date="2016-09" db="EMBL/GenBank/DDBJ databases">
        <authorList>
            <consortium name="Pathogen Informatics"/>
            <person name="Sun Q."/>
            <person name="Inoue M."/>
        </authorList>
    </citation>
    <scope>NUCLEOTIDE SEQUENCE</scope>
</reference>
<dbReference type="InterPro" id="IPR014017">
    <property type="entry name" value="DNA_helicase_UvrD-like_C"/>
</dbReference>
<dbReference type="EMBL" id="LT969428">
    <property type="protein sequence ID" value="SOV11922.1"/>
    <property type="molecule type" value="Genomic_DNA"/>
</dbReference>
<dbReference type="InterPro" id="IPR014016">
    <property type="entry name" value="UvrD-like_ATP-bd"/>
</dbReference>
<dbReference type="PANTHER" id="PTHR11070">
    <property type="entry name" value="UVRD / RECB / PCRA DNA HELICASE FAMILY MEMBER"/>
    <property type="match status" value="1"/>
</dbReference>
<feature type="region of interest" description="Disordered" evidence="11">
    <location>
        <begin position="1106"/>
        <end position="1140"/>
    </location>
</feature>
<dbReference type="PANTHER" id="PTHR11070:SF2">
    <property type="entry name" value="ATP-DEPENDENT DNA HELICASE SRS2"/>
    <property type="match status" value="1"/>
</dbReference>
<evidence type="ECO:0000256" key="2">
    <source>
        <dbReference type="ARBA" id="ARBA00022801"/>
    </source>
</evidence>
<evidence type="ECO:0000259" key="12">
    <source>
        <dbReference type="PROSITE" id="PS51198"/>
    </source>
</evidence>
<evidence type="ECO:0000256" key="6">
    <source>
        <dbReference type="ARBA" id="ARBA00034617"/>
    </source>
</evidence>
<sequence length="1365" mass="161385">MNEDEGGQKISSATLKTKKKKSDSMNLLKNILFNNLSEEQQKIVEIPMNVNLCIIACPGSGKTSTLTARIIKSIIEEKKSIVCITFTNYAASDLKDKIMKKINCLIDLSVDNNINQKLFNNKNNNNLSLKNKYTLNNIMHKSKIKVLNTVVFIGTIHSFCRYILYKYKGTFKILTDFINNNIIKLAFNNFYSSLMNMNKNTHTGFNEGLDKTSTKGNTENQDTTTNNNNNKNNNNNNNNNNNKNNNHHNHHNINDNQPNSIPPQLAYFLNCMKNSEIKEEDEKEFYEEEHDIQNDSLNEEGNGDADNDNDNDDDDDDEFYNYVYNFKHCNETINDYFENEQVQSMLKKKNIIFLKKKIKLMKYVELYNIQIEINEIEKMFYDEYKKIFKKAKNIYYDFDDLLIETYRLMKYNIDIRNKILDEWHYVFCDEFQDTNTTQFNILQFFANYSVPSTYNQLIDTPKKKNLDNKKINDNHNNSIYNTYNTKQYSQSVQNFFSENKIDQKFCDQIYFDKHCNNILIQKNINEQSRGEQSEEKDVFMNLQTVQRQSLLSNKIEDMSSSSVSSTYSYLKIEKKQKEKKEHTYYSPTKMDNNNYNYNNNNNNNNNKQSDDKYYKHHLEKENNFFNNNLNEKNTPVNLKDRSLTVIGDDDQSIYSFRGAHINVFHKFLKDCNCLLFKLSNNFRSTREIVRVSQNLIINNKTCRIQKQLYTNNIQGNKIQFHAFKTSCDQISYILSEIIYLKKIYNYKYGDFVILCRTNKTLKETLKSLNNIEIKKKAYKYLMNKFLIDKQKKHLKENEGNKKQLENKNTNDIYKNISIRNNEINNYKNNQKCEQNVNDFNNIFNIDSFKIPIKELNKKKAFFGSKEIIELITFLRFLLNVDDNIIFKKAFKIIKNFKNTNHIINKLTKCQTNQHISNILIEHSNDNIQIKTQNTKIHKTQQKKNDEILSLFSCIKSITHLFILYKRKTLNKESLRVLDIFTEKELKTIVDFFFCINYFLKFAAHMNSVYHLVIEVFKKTKFLKRLQTKIQKKRDEENKENNIMKETISQQRNDNIESDVIQNIGSDSMKGDHHISDNEQKKMKLINEKQTDEYKYGCSQKVIEKRVNQDNHNNGSNNNNMYDNNDKNNISGNNNSKDNINDEVAFTNNVYTTEETTSKNIEEKKGNIKKRTYLEYIEKHEKTKTYIDHDNNNNNNNQQNDCHNNNNDMFDINTVNEIKIKKDLELLFNIGDKDLKYNEIQNIFIFLEMTTDYKPNLLQQSCLDCLFCFLNDFKNNVHENMLVEKVTLTTIHKAKGLEWKVVFIINVTEGEIPQTVDSKQDIIEERKIFYVGITRAKFLLYLLCSIQNNNSSEKNTVSRFINEMNI</sequence>
<evidence type="ECO:0000256" key="10">
    <source>
        <dbReference type="SAM" id="Coils"/>
    </source>
</evidence>
<dbReference type="InterPro" id="IPR000212">
    <property type="entry name" value="DNA_helicase_UvrD/REP"/>
</dbReference>
<feature type="region of interest" description="Disordered" evidence="11">
    <location>
        <begin position="279"/>
        <end position="317"/>
    </location>
</feature>
<feature type="compositionally biased region" description="Low complexity" evidence="11">
    <location>
        <begin position="1109"/>
        <end position="1137"/>
    </location>
</feature>
<evidence type="ECO:0000256" key="5">
    <source>
        <dbReference type="ARBA" id="ARBA00023235"/>
    </source>
</evidence>
<keyword evidence="3 9" id="KW-0347">Helicase</keyword>
<feature type="coiled-coil region" evidence="10">
    <location>
        <begin position="1022"/>
        <end position="1053"/>
    </location>
</feature>
<name>A0ABY1UJS2_9APIC</name>
<evidence type="ECO:0000256" key="11">
    <source>
        <dbReference type="SAM" id="MobiDB-lite"/>
    </source>
</evidence>
<dbReference type="PROSITE" id="PS51198">
    <property type="entry name" value="UVRD_HELICASE_ATP_BIND"/>
    <property type="match status" value="1"/>
</dbReference>
<feature type="compositionally biased region" description="Low complexity" evidence="11">
    <location>
        <begin position="226"/>
        <end position="244"/>
    </location>
</feature>
<evidence type="ECO:0000256" key="8">
    <source>
        <dbReference type="ARBA" id="ARBA00048988"/>
    </source>
</evidence>
<feature type="compositionally biased region" description="Low complexity" evidence="11">
    <location>
        <begin position="592"/>
        <end position="606"/>
    </location>
</feature>
<dbReference type="EC" id="5.6.2.4" evidence="7"/>
<keyword evidence="1 9" id="KW-0547">Nucleotide-binding</keyword>
<dbReference type="Pfam" id="PF13361">
    <property type="entry name" value="UvrD_C"/>
    <property type="match status" value="1"/>
</dbReference>
<evidence type="ECO:0000256" key="7">
    <source>
        <dbReference type="ARBA" id="ARBA00034808"/>
    </source>
</evidence>
<dbReference type="Gene3D" id="3.40.50.300">
    <property type="entry name" value="P-loop containing nucleotide triphosphate hydrolases"/>
    <property type="match status" value="5"/>
</dbReference>
<evidence type="ECO:0000313" key="14">
    <source>
        <dbReference type="Proteomes" id="UP000831156"/>
    </source>
</evidence>
<dbReference type="GO" id="GO:0004386">
    <property type="term" value="F:helicase activity"/>
    <property type="evidence" value="ECO:0007669"/>
    <property type="project" value="UniProtKB-KW"/>
</dbReference>
<dbReference type="SUPFAM" id="SSF52540">
    <property type="entry name" value="P-loop containing nucleoside triphosphate hydrolases"/>
    <property type="match status" value="3"/>
</dbReference>
<comment type="catalytic activity">
    <reaction evidence="8">
        <text>ATP + H2O = ADP + phosphate + H(+)</text>
        <dbReference type="Rhea" id="RHEA:13065"/>
        <dbReference type="ChEBI" id="CHEBI:15377"/>
        <dbReference type="ChEBI" id="CHEBI:15378"/>
        <dbReference type="ChEBI" id="CHEBI:30616"/>
        <dbReference type="ChEBI" id="CHEBI:43474"/>
        <dbReference type="ChEBI" id="CHEBI:456216"/>
        <dbReference type="EC" id="5.6.2.4"/>
    </reaction>
</comment>
<evidence type="ECO:0000256" key="4">
    <source>
        <dbReference type="ARBA" id="ARBA00022840"/>
    </source>
</evidence>
<evidence type="ECO:0000313" key="13">
    <source>
        <dbReference type="EMBL" id="SOV11922.1"/>
    </source>
</evidence>
<feature type="compositionally biased region" description="Polar residues" evidence="11">
    <location>
        <begin position="214"/>
        <end position="225"/>
    </location>
</feature>
<keyword evidence="10" id="KW-0175">Coiled coil</keyword>
<accession>A0ABY1UJS2</accession>
<keyword evidence="5" id="KW-0413">Isomerase</keyword>